<keyword evidence="7" id="KW-1185">Reference proteome</keyword>
<organism evidence="6 7">
    <name type="scientific">Mangrovimicrobium sediminis</name>
    <dbReference type="NCBI Taxonomy" id="2562682"/>
    <lineage>
        <taxon>Bacteria</taxon>
        <taxon>Pseudomonadati</taxon>
        <taxon>Pseudomonadota</taxon>
        <taxon>Gammaproteobacteria</taxon>
        <taxon>Cellvibrionales</taxon>
        <taxon>Halieaceae</taxon>
        <taxon>Mangrovimicrobium</taxon>
    </lineage>
</organism>
<name>A0A4Z0M6X3_9GAMM</name>
<dbReference type="SUPFAM" id="SSF50022">
    <property type="entry name" value="ISP domain"/>
    <property type="match status" value="1"/>
</dbReference>
<dbReference type="CDD" id="cd03467">
    <property type="entry name" value="Rieske"/>
    <property type="match status" value="1"/>
</dbReference>
<keyword evidence="1" id="KW-0001">2Fe-2S</keyword>
<evidence type="ECO:0000256" key="3">
    <source>
        <dbReference type="ARBA" id="ARBA00023004"/>
    </source>
</evidence>
<evidence type="ECO:0000313" key="6">
    <source>
        <dbReference type="EMBL" id="TGD75271.1"/>
    </source>
</evidence>
<dbReference type="InterPro" id="IPR017941">
    <property type="entry name" value="Rieske_2Fe-2S"/>
</dbReference>
<evidence type="ECO:0000256" key="1">
    <source>
        <dbReference type="ARBA" id="ARBA00022714"/>
    </source>
</evidence>
<accession>A0A4Z0M6X3</accession>
<reference evidence="6 7" key="1">
    <citation type="submission" date="2019-04" db="EMBL/GenBank/DDBJ databases">
        <title>Taxonomy of novel Haliea sp. from mangrove soil of West Coast of India.</title>
        <authorList>
            <person name="Verma A."/>
            <person name="Kumar P."/>
            <person name="Krishnamurthi S."/>
        </authorList>
    </citation>
    <scope>NUCLEOTIDE SEQUENCE [LARGE SCALE GENOMIC DNA]</scope>
    <source>
        <strain evidence="6 7">SAOS-164</strain>
    </source>
</reference>
<dbReference type="GO" id="GO:0046872">
    <property type="term" value="F:metal ion binding"/>
    <property type="evidence" value="ECO:0007669"/>
    <property type="project" value="UniProtKB-KW"/>
</dbReference>
<protein>
    <submittedName>
        <fullName evidence="6">Rieske (2Fe-2S) protein</fullName>
    </submittedName>
</protein>
<evidence type="ECO:0000313" key="7">
    <source>
        <dbReference type="Proteomes" id="UP000298050"/>
    </source>
</evidence>
<evidence type="ECO:0000256" key="4">
    <source>
        <dbReference type="ARBA" id="ARBA00023014"/>
    </source>
</evidence>
<keyword evidence="3" id="KW-0408">Iron</keyword>
<proteinExistence type="predicted"/>
<dbReference type="GO" id="GO:0051537">
    <property type="term" value="F:2 iron, 2 sulfur cluster binding"/>
    <property type="evidence" value="ECO:0007669"/>
    <property type="project" value="UniProtKB-KW"/>
</dbReference>
<comment type="caution">
    <text evidence="6">The sequence shown here is derived from an EMBL/GenBank/DDBJ whole genome shotgun (WGS) entry which is preliminary data.</text>
</comment>
<dbReference type="RefSeq" id="WP_135441411.1">
    <property type="nucleotide sequence ID" value="NZ_SRLE01000004.1"/>
</dbReference>
<dbReference type="InterPro" id="IPR036922">
    <property type="entry name" value="Rieske_2Fe-2S_sf"/>
</dbReference>
<dbReference type="Pfam" id="PF00355">
    <property type="entry name" value="Rieske"/>
    <property type="match status" value="1"/>
</dbReference>
<dbReference type="Proteomes" id="UP000298050">
    <property type="component" value="Unassembled WGS sequence"/>
</dbReference>
<dbReference type="AlphaFoldDB" id="A0A4Z0M6X3"/>
<keyword evidence="4" id="KW-0411">Iron-sulfur</keyword>
<evidence type="ECO:0000256" key="2">
    <source>
        <dbReference type="ARBA" id="ARBA00022723"/>
    </source>
</evidence>
<keyword evidence="2" id="KW-0479">Metal-binding</keyword>
<sequence>MRFYPLDKLINLHDGYVCRFKIDQVQLLLVQRDGERYLFEASCPHRGHPLEEATFTDAILRCPLHGLRFSLDDGRLLQEGSDACRGLRLFELIYEGNEVGVMLADGPAD</sequence>
<feature type="domain" description="Rieske" evidence="5">
    <location>
        <begin position="3"/>
        <end position="101"/>
    </location>
</feature>
<dbReference type="PROSITE" id="PS51296">
    <property type="entry name" value="RIESKE"/>
    <property type="match status" value="1"/>
</dbReference>
<dbReference type="OrthoDB" id="9800167at2"/>
<gene>
    <name evidence="6" type="ORF">E4634_04550</name>
</gene>
<dbReference type="EMBL" id="SRLE01000004">
    <property type="protein sequence ID" value="TGD75271.1"/>
    <property type="molecule type" value="Genomic_DNA"/>
</dbReference>
<dbReference type="Gene3D" id="2.102.10.10">
    <property type="entry name" value="Rieske [2Fe-2S] iron-sulphur domain"/>
    <property type="match status" value="1"/>
</dbReference>
<evidence type="ECO:0000259" key="5">
    <source>
        <dbReference type="PROSITE" id="PS51296"/>
    </source>
</evidence>